<evidence type="ECO:0000259" key="10">
    <source>
        <dbReference type="PROSITE" id="PS50808"/>
    </source>
</evidence>
<dbReference type="EnsemblMetazoa" id="XM_019908709.1">
    <property type="protein sequence ID" value="XP_019764268.1"/>
    <property type="gene ID" value="LOC109540355"/>
</dbReference>
<evidence type="ECO:0000256" key="4">
    <source>
        <dbReference type="ARBA" id="ARBA00022833"/>
    </source>
</evidence>
<dbReference type="GO" id="GO:0003677">
    <property type="term" value="F:DNA binding"/>
    <property type="evidence" value="ECO:0007669"/>
    <property type="project" value="UniProtKB-KW"/>
</dbReference>
<reference evidence="12" key="1">
    <citation type="journal article" date="2013" name="Genome Biol.">
        <title>Draft genome of the mountain pine beetle, Dendroctonus ponderosae Hopkins, a major forest pest.</title>
        <authorList>
            <person name="Keeling C.I."/>
            <person name="Yuen M.M."/>
            <person name="Liao N.Y."/>
            <person name="Docking T.R."/>
            <person name="Chan S.K."/>
            <person name="Taylor G.A."/>
            <person name="Palmquist D.L."/>
            <person name="Jackman S.D."/>
            <person name="Nguyen A."/>
            <person name="Li M."/>
            <person name="Henderson H."/>
            <person name="Janes J.K."/>
            <person name="Zhao Y."/>
            <person name="Pandoh P."/>
            <person name="Moore R."/>
            <person name="Sperling F.A."/>
            <person name="Huber D.P."/>
            <person name="Birol I."/>
            <person name="Jones S.J."/>
            <person name="Bohlmann J."/>
        </authorList>
    </citation>
    <scope>NUCLEOTIDE SEQUENCE</scope>
</reference>
<dbReference type="InterPro" id="IPR052035">
    <property type="entry name" value="ZnF_BED_domain_contain"/>
</dbReference>
<dbReference type="SMART" id="SM00614">
    <property type="entry name" value="ZnF_BED"/>
    <property type="match status" value="1"/>
</dbReference>
<dbReference type="GeneID" id="109540355"/>
<protein>
    <recommendedName>
        <fullName evidence="10">BED-type domain-containing protein</fullName>
    </recommendedName>
</protein>
<sequence>MRSYTRKSIVWNYFEMRQDKQSVMCNICKKQYKYYGNTTNLKEHLKRLHPAALVKKEDQSAKKSTTQGYAEKCTTPATAASSSSNLNRIKNKPAETSICTTNVKRARQSVEDSAEVILITEEYRQLLDNLVVKLVVTDFQPLSIVEDRGFKELVANLNPNYSLPSKKTLSKQLLPQCYYKLYAGLIEKLHSQDHMSITTDYWTSNTEKAYISVTAHFIQDWKLHAITLAIREVSVSNNSEDTGAVLKDILDEVGVFDKVVTIVTNNAENMKQAVLNDLNKHHHPCVAHTVNLCVNDALDSIKGLSPILTKCRLLVGHFKLCTLSYRKLHQKQEEMGLQALGLKREVPTLWNSTYLMMERLLRLKQPLSIVLAELTLESAPNNLSGSEWAIVTDCVVALKPFITITEELASEKYVTMSKIVPLIKGLQFTLRLVSVDTFVGEQLKESLLDAISNRLGYLEVNKMVAKATILDPRFKTAGFGIDSNARTAQDWLTEELAIILENKTEDAPEVIELTEDMVETKPQIVDEGNLWLHFDQKVANASSVEEPNSMSAIMVKQYFETKLLPRKDDPLMYWKDHERFFPELANLAKKYLSIPATSIPAERLFSKSGYMLNERRSRLPSKNLNEILFLNANM</sequence>
<keyword evidence="2" id="KW-0479">Metal-binding</keyword>
<dbReference type="InterPro" id="IPR012337">
    <property type="entry name" value="RNaseH-like_sf"/>
</dbReference>
<feature type="domain" description="BED-type" evidence="10">
    <location>
        <begin position="5"/>
        <end position="56"/>
    </location>
</feature>
<proteinExistence type="predicted"/>
<evidence type="ECO:0000256" key="7">
    <source>
        <dbReference type="ARBA" id="ARBA00023163"/>
    </source>
</evidence>
<dbReference type="Pfam" id="PF05699">
    <property type="entry name" value="Dimer_Tnp_hAT"/>
    <property type="match status" value="1"/>
</dbReference>
<dbReference type="SUPFAM" id="SSF140996">
    <property type="entry name" value="Hermes dimerisation domain"/>
    <property type="match status" value="1"/>
</dbReference>
<accession>A0AAR5PTC4</accession>
<dbReference type="Pfam" id="PF02892">
    <property type="entry name" value="zf-BED"/>
    <property type="match status" value="1"/>
</dbReference>
<evidence type="ECO:0000256" key="2">
    <source>
        <dbReference type="ARBA" id="ARBA00022723"/>
    </source>
</evidence>
<evidence type="ECO:0000256" key="8">
    <source>
        <dbReference type="ARBA" id="ARBA00023242"/>
    </source>
</evidence>
<dbReference type="SUPFAM" id="SSF53098">
    <property type="entry name" value="Ribonuclease H-like"/>
    <property type="match status" value="1"/>
</dbReference>
<dbReference type="KEGG" id="dpa:109540355"/>
<keyword evidence="7" id="KW-0804">Transcription</keyword>
<evidence type="ECO:0000256" key="9">
    <source>
        <dbReference type="PROSITE-ProRule" id="PRU00027"/>
    </source>
</evidence>
<dbReference type="InterPro" id="IPR003656">
    <property type="entry name" value="Znf_BED"/>
</dbReference>
<keyword evidence="8" id="KW-0539">Nucleus</keyword>
<dbReference type="InterPro" id="IPR036236">
    <property type="entry name" value="Znf_C2H2_sf"/>
</dbReference>
<keyword evidence="3 9" id="KW-0863">Zinc-finger</keyword>
<dbReference type="InterPro" id="IPR008906">
    <property type="entry name" value="HATC_C_dom"/>
</dbReference>
<dbReference type="Pfam" id="PF04937">
    <property type="entry name" value="DUF659"/>
    <property type="match status" value="1"/>
</dbReference>
<dbReference type="GO" id="GO:0046983">
    <property type="term" value="F:protein dimerization activity"/>
    <property type="evidence" value="ECO:0007669"/>
    <property type="project" value="InterPro"/>
</dbReference>
<dbReference type="InterPro" id="IPR007021">
    <property type="entry name" value="DUF659"/>
</dbReference>
<keyword evidence="6" id="KW-0238">DNA-binding</keyword>
<name>A0AAR5PTC4_DENPD</name>
<dbReference type="SUPFAM" id="SSF57667">
    <property type="entry name" value="beta-beta-alpha zinc fingers"/>
    <property type="match status" value="1"/>
</dbReference>
<evidence type="ECO:0000256" key="3">
    <source>
        <dbReference type="ARBA" id="ARBA00022771"/>
    </source>
</evidence>
<dbReference type="PROSITE" id="PS50808">
    <property type="entry name" value="ZF_BED"/>
    <property type="match status" value="1"/>
</dbReference>
<dbReference type="GO" id="GO:0005634">
    <property type="term" value="C:nucleus"/>
    <property type="evidence" value="ECO:0007669"/>
    <property type="project" value="UniProtKB-SubCell"/>
</dbReference>
<keyword evidence="5" id="KW-0805">Transcription regulation</keyword>
<dbReference type="Proteomes" id="UP000019118">
    <property type="component" value="Unassembled WGS sequence"/>
</dbReference>
<dbReference type="GO" id="GO:0008270">
    <property type="term" value="F:zinc ion binding"/>
    <property type="evidence" value="ECO:0007669"/>
    <property type="project" value="UniProtKB-KW"/>
</dbReference>
<keyword evidence="4" id="KW-0862">Zinc</keyword>
<evidence type="ECO:0000313" key="11">
    <source>
        <dbReference type="EnsemblMetazoa" id="XP_019764268.1"/>
    </source>
</evidence>
<comment type="subcellular location">
    <subcellularLocation>
        <location evidence="1">Nucleus</location>
    </subcellularLocation>
</comment>
<dbReference type="PANTHER" id="PTHR46481">
    <property type="entry name" value="ZINC FINGER BED DOMAIN-CONTAINING PROTEIN 4"/>
    <property type="match status" value="1"/>
</dbReference>
<evidence type="ECO:0000256" key="6">
    <source>
        <dbReference type="ARBA" id="ARBA00023125"/>
    </source>
</evidence>
<dbReference type="GO" id="GO:0009791">
    <property type="term" value="P:post-embryonic development"/>
    <property type="evidence" value="ECO:0007669"/>
    <property type="project" value="UniProtKB-ARBA"/>
</dbReference>
<dbReference type="AlphaFoldDB" id="A0AAR5PTC4"/>
<dbReference type="PANTHER" id="PTHR46481:SF10">
    <property type="entry name" value="ZINC FINGER BED DOMAIN-CONTAINING PROTEIN 39"/>
    <property type="match status" value="1"/>
</dbReference>
<evidence type="ECO:0000313" key="12">
    <source>
        <dbReference type="Proteomes" id="UP000019118"/>
    </source>
</evidence>
<evidence type="ECO:0000256" key="1">
    <source>
        <dbReference type="ARBA" id="ARBA00004123"/>
    </source>
</evidence>
<reference evidence="11" key="2">
    <citation type="submission" date="2024-08" db="UniProtKB">
        <authorList>
            <consortium name="EnsemblMetazoa"/>
        </authorList>
    </citation>
    <scope>IDENTIFICATION</scope>
</reference>
<keyword evidence="12" id="KW-1185">Reference proteome</keyword>
<evidence type="ECO:0000256" key="5">
    <source>
        <dbReference type="ARBA" id="ARBA00023015"/>
    </source>
</evidence>
<organism evidence="11 12">
    <name type="scientific">Dendroctonus ponderosae</name>
    <name type="common">Mountain pine beetle</name>
    <dbReference type="NCBI Taxonomy" id="77166"/>
    <lineage>
        <taxon>Eukaryota</taxon>
        <taxon>Metazoa</taxon>
        <taxon>Ecdysozoa</taxon>
        <taxon>Arthropoda</taxon>
        <taxon>Hexapoda</taxon>
        <taxon>Insecta</taxon>
        <taxon>Pterygota</taxon>
        <taxon>Neoptera</taxon>
        <taxon>Endopterygota</taxon>
        <taxon>Coleoptera</taxon>
        <taxon>Polyphaga</taxon>
        <taxon>Cucujiformia</taxon>
        <taxon>Curculionidae</taxon>
        <taxon>Scolytinae</taxon>
        <taxon>Dendroctonus</taxon>
    </lineage>
</organism>